<dbReference type="EMBL" id="JBHULN010000001">
    <property type="protein sequence ID" value="MFD2569293.1"/>
    <property type="molecule type" value="Genomic_DNA"/>
</dbReference>
<feature type="transmembrane region" description="Helical" evidence="1">
    <location>
        <begin position="47"/>
        <end position="64"/>
    </location>
</feature>
<evidence type="ECO:0000256" key="1">
    <source>
        <dbReference type="SAM" id="Phobius"/>
    </source>
</evidence>
<keyword evidence="3" id="KW-1185">Reference proteome</keyword>
<keyword evidence="1" id="KW-0472">Membrane</keyword>
<feature type="transmembrane region" description="Helical" evidence="1">
    <location>
        <begin position="76"/>
        <end position="93"/>
    </location>
</feature>
<keyword evidence="1" id="KW-1133">Transmembrane helix</keyword>
<accession>A0ABW5LZL6</accession>
<evidence type="ECO:0000313" key="3">
    <source>
        <dbReference type="Proteomes" id="UP001597469"/>
    </source>
</evidence>
<proteinExistence type="predicted"/>
<evidence type="ECO:0000313" key="2">
    <source>
        <dbReference type="EMBL" id="MFD2569293.1"/>
    </source>
</evidence>
<keyword evidence="1" id="KW-0812">Transmembrane</keyword>
<organism evidence="2 3">
    <name type="scientific">Spirosoma soli</name>
    <dbReference type="NCBI Taxonomy" id="1770529"/>
    <lineage>
        <taxon>Bacteria</taxon>
        <taxon>Pseudomonadati</taxon>
        <taxon>Bacteroidota</taxon>
        <taxon>Cytophagia</taxon>
        <taxon>Cytophagales</taxon>
        <taxon>Cytophagaceae</taxon>
        <taxon>Spirosoma</taxon>
    </lineage>
</organism>
<reference evidence="3" key="1">
    <citation type="journal article" date="2019" name="Int. J. Syst. Evol. Microbiol.">
        <title>The Global Catalogue of Microorganisms (GCM) 10K type strain sequencing project: providing services to taxonomists for standard genome sequencing and annotation.</title>
        <authorList>
            <consortium name="The Broad Institute Genomics Platform"/>
            <consortium name="The Broad Institute Genome Sequencing Center for Infectious Disease"/>
            <person name="Wu L."/>
            <person name="Ma J."/>
        </authorList>
    </citation>
    <scope>NUCLEOTIDE SEQUENCE [LARGE SCALE GENOMIC DNA]</scope>
    <source>
        <strain evidence="3">KCTC 42805</strain>
    </source>
</reference>
<protein>
    <submittedName>
        <fullName evidence="2">Uncharacterized protein</fullName>
    </submittedName>
</protein>
<dbReference type="RefSeq" id="WP_381518100.1">
    <property type="nucleotide sequence ID" value="NZ_JBHULN010000001.1"/>
</dbReference>
<sequence>MKFKIEPTLYDSFKPAFRWTALFILIKFCENLLINSAFIFLYGPLLFIMYLGQVAFLISSIVYWARRRNQVDKPYAPFLFSLSAFVFMLYFPFTKLTLGIDFLLKKGDREKVVKMITAREIYYDVNKSSSVQIPNEYANLSAGEPNVVVEEISEKTCVFFFTFRGISDNFSGFVYVPNEQVIKKIKSGQHRGSYIFYDPIEITKVTNHWYFVANT</sequence>
<feature type="transmembrane region" description="Helical" evidence="1">
    <location>
        <begin position="21"/>
        <end position="41"/>
    </location>
</feature>
<comment type="caution">
    <text evidence="2">The sequence shown here is derived from an EMBL/GenBank/DDBJ whole genome shotgun (WGS) entry which is preliminary data.</text>
</comment>
<dbReference type="Proteomes" id="UP001597469">
    <property type="component" value="Unassembled WGS sequence"/>
</dbReference>
<name>A0ABW5LZL6_9BACT</name>
<gene>
    <name evidence="2" type="ORF">ACFSUS_01525</name>
</gene>